<dbReference type="InterPro" id="IPR007751">
    <property type="entry name" value="DUF676_lipase-like"/>
</dbReference>
<dbReference type="Proteomes" id="UP001152798">
    <property type="component" value="Chromosome 4"/>
</dbReference>
<comment type="similarity">
    <text evidence="1">Belongs to the FAM135 family.</text>
</comment>
<dbReference type="OrthoDB" id="273452at2759"/>
<keyword evidence="5" id="KW-1185">Reference proteome</keyword>
<feature type="region of interest" description="Disordered" evidence="2">
    <location>
        <begin position="604"/>
        <end position="805"/>
    </location>
</feature>
<dbReference type="SUPFAM" id="SSF53474">
    <property type="entry name" value="alpha/beta-Hydrolases"/>
    <property type="match status" value="1"/>
</dbReference>
<gene>
    <name evidence="4" type="ORF">NEZAVI_LOCUS7398</name>
</gene>
<feature type="compositionally biased region" description="Basic and acidic residues" evidence="2">
    <location>
        <begin position="755"/>
        <end position="788"/>
    </location>
</feature>
<dbReference type="PANTHER" id="PTHR12482:SF5">
    <property type="entry name" value="DUF676 DOMAIN-CONTAINING PROTEIN"/>
    <property type="match status" value="1"/>
</dbReference>
<evidence type="ECO:0000256" key="1">
    <source>
        <dbReference type="ARBA" id="ARBA00007949"/>
    </source>
</evidence>
<organism evidence="4 5">
    <name type="scientific">Nezara viridula</name>
    <name type="common">Southern green stink bug</name>
    <name type="synonym">Cimex viridulus</name>
    <dbReference type="NCBI Taxonomy" id="85310"/>
    <lineage>
        <taxon>Eukaryota</taxon>
        <taxon>Metazoa</taxon>
        <taxon>Ecdysozoa</taxon>
        <taxon>Arthropoda</taxon>
        <taxon>Hexapoda</taxon>
        <taxon>Insecta</taxon>
        <taxon>Pterygota</taxon>
        <taxon>Neoptera</taxon>
        <taxon>Paraneoptera</taxon>
        <taxon>Hemiptera</taxon>
        <taxon>Heteroptera</taxon>
        <taxon>Panheteroptera</taxon>
        <taxon>Pentatomomorpha</taxon>
        <taxon>Pentatomoidea</taxon>
        <taxon>Pentatomidae</taxon>
        <taxon>Pentatominae</taxon>
        <taxon>Nezara</taxon>
    </lineage>
</organism>
<proteinExistence type="inferred from homology"/>
<feature type="compositionally biased region" description="Polar residues" evidence="2">
    <location>
        <begin position="662"/>
        <end position="701"/>
    </location>
</feature>
<dbReference type="FunFam" id="3.40.50.1820:FF:000004">
    <property type="entry name" value="Protein FAM135A isoform a"/>
    <property type="match status" value="1"/>
</dbReference>
<dbReference type="Pfam" id="PF05057">
    <property type="entry name" value="DUF676"/>
    <property type="match status" value="1"/>
</dbReference>
<feature type="region of interest" description="Disordered" evidence="2">
    <location>
        <begin position="821"/>
        <end position="844"/>
    </location>
</feature>
<evidence type="ECO:0000313" key="4">
    <source>
        <dbReference type="EMBL" id="CAH1397604.1"/>
    </source>
</evidence>
<dbReference type="InterPro" id="IPR029058">
    <property type="entry name" value="AB_hydrolase_fold"/>
</dbReference>
<dbReference type="InterPro" id="IPR044294">
    <property type="entry name" value="Lipase-like"/>
</dbReference>
<evidence type="ECO:0000259" key="3">
    <source>
        <dbReference type="Pfam" id="PF05057"/>
    </source>
</evidence>
<accession>A0A9P0H8W1</accession>
<feature type="compositionally biased region" description="Low complexity" evidence="2">
    <location>
        <begin position="718"/>
        <end position="745"/>
    </location>
</feature>
<evidence type="ECO:0000256" key="2">
    <source>
        <dbReference type="SAM" id="MobiDB-lite"/>
    </source>
</evidence>
<evidence type="ECO:0000313" key="5">
    <source>
        <dbReference type="Proteomes" id="UP001152798"/>
    </source>
</evidence>
<dbReference type="PANTHER" id="PTHR12482">
    <property type="entry name" value="LIPASE ROG1-RELATED-RELATED"/>
    <property type="match status" value="1"/>
</dbReference>
<sequence length="1179" mass="132053">MSKKWKKLLQSLCNKGKDEKKEWYGFAMSELQATVEFSVELCKFYNVDLFQRGFYQIRAALKVSPKLPVKIEASIPTTQTKNLSGENELGFPACILNGVGVSRTFQILYRNEEVSLDDTVLFRVHILVDSHKIEESLERADFNINLELWFTDQALMTDQQTNISCVSVRNLQLSFSAPKGLHYHLPVLFDYFHLSAVTITIHASLVALHQPYIKKSILNLVQSCTPRSGKTWLGTSQRYNFRPQSTMETVFFSNLNGSGSSGKCVGGGGKLAHARHVHREVCNILVASYDSLYSTLHQYLRLVHHDRIAKDSHRTLLAAIQQRTAFLHSEAHWERLRMMEGEEEFATVANSDIAQLCAENIVLWHQFLELCSCQPPINQHLAAIHHHLRVKRFAEGFFVLDNPRQSAAGCYDQNYQTYLAVSELAKRRYLSLLPQLPVHCPQLDGDVNTLPVIFEDQYQDVAEFARRRSAARKAGSDPFLASCGLEEKPEVTGPNPGTLQLAQPEDCSCGISAILQARSKQSSASQRGGVWSDYEARQNGANTWGLAPGARHSKSLDHLLRAPVAVALHHGHTTMVKREPSHDQQALLVGRGESRTLPIRGKMKKKKTLSQVNNAAANERGKVCNGRSGGPNRGKQHFSTLPTRRRARQPSPALLHNGLPESGSNRLISDKNQLQPQESISNQRLESSASVPQRLSDTQQQVEHRRTQPTGSMPNLASSPLSSSSSSDITSERSGWVSSHRSSPSSSPPPGSDNGVKEDDWNTDHTYEEVRLPPPSEFRDPPPPEPFRDPPPPLNPASSEEEKPGVQPIDNLLYHVYESVRQRHRHPSAPEASERSPGKQEENMCECYETGKRLVLSVDMEDTTFHKSKEEFKKQINFTGMIYSDAPTLVSTLPYFQIPEDERVLSPEGVHLIVCVHGLDGNSADLRLVKTYLELGLPGARLDFLMSQGNQGDTFSDFDTMTDRLVAEILYHIEGAGGVMPSRVSFVGHSLGNIIIRAAIGRPQLKHLLPRLYTFLSLSGPHLGTLYNNSGLVNMGMWFMQKWKKSGSLLQLSLRDAPDVRDTFLYRLSQRCNLTYFKHVLLCGSSQDRYVPLHSARIELCKAAVKDTSPIGSAYREMVQNIMWPLVRKRDVTLVRYDVHHALPSTANSLIGRAAHIAVLDSELFIEKFLIVAGLKYFR</sequence>
<name>A0A9P0H8W1_NEZVI</name>
<dbReference type="Pfam" id="PF12394">
    <property type="entry name" value="DUF3657"/>
    <property type="match status" value="1"/>
</dbReference>
<feature type="compositionally biased region" description="Basic and acidic residues" evidence="2">
    <location>
        <begin position="832"/>
        <end position="842"/>
    </location>
</feature>
<dbReference type="InterPro" id="IPR022122">
    <property type="entry name" value="DUF3657"/>
</dbReference>
<feature type="domain" description="DUF676" evidence="3">
    <location>
        <begin position="908"/>
        <end position="1101"/>
    </location>
</feature>
<dbReference type="EMBL" id="OV725080">
    <property type="protein sequence ID" value="CAH1397604.1"/>
    <property type="molecule type" value="Genomic_DNA"/>
</dbReference>
<dbReference type="AlphaFoldDB" id="A0A9P0H8W1"/>
<protein>
    <recommendedName>
        <fullName evidence="3">DUF676 domain-containing protein</fullName>
    </recommendedName>
</protein>
<feature type="compositionally biased region" description="Polar residues" evidence="2">
    <location>
        <begin position="708"/>
        <end position="717"/>
    </location>
</feature>
<dbReference type="Gene3D" id="3.40.50.1820">
    <property type="entry name" value="alpha/beta hydrolase"/>
    <property type="match status" value="1"/>
</dbReference>
<reference evidence="4" key="1">
    <citation type="submission" date="2022-01" db="EMBL/GenBank/DDBJ databases">
        <authorList>
            <person name="King R."/>
        </authorList>
    </citation>
    <scope>NUCLEOTIDE SEQUENCE</scope>
</reference>